<protein>
    <submittedName>
        <fullName evidence="2">Nuclear transport factor 2 family protein</fullName>
    </submittedName>
</protein>
<dbReference type="SUPFAM" id="SSF54427">
    <property type="entry name" value="NTF2-like"/>
    <property type="match status" value="1"/>
</dbReference>
<evidence type="ECO:0000313" key="3">
    <source>
        <dbReference type="Proteomes" id="UP000251891"/>
    </source>
</evidence>
<dbReference type="EMBL" id="QLYX01000012">
    <property type="protein sequence ID" value="RAY12720.1"/>
    <property type="molecule type" value="Genomic_DNA"/>
</dbReference>
<accession>A0A365H0V8</accession>
<feature type="domain" description="SnoaL-like" evidence="1">
    <location>
        <begin position="76"/>
        <end position="201"/>
    </location>
</feature>
<dbReference type="InterPro" id="IPR032710">
    <property type="entry name" value="NTF2-like_dom_sf"/>
</dbReference>
<dbReference type="OrthoDB" id="9130903at2"/>
<dbReference type="Gene3D" id="3.10.450.50">
    <property type="match status" value="1"/>
</dbReference>
<proteinExistence type="predicted"/>
<gene>
    <name evidence="2" type="ORF">DPM19_24325</name>
</gene>
<keyword evidence="3" id="KW-1185">Reference proteome</keyword>
<evidence type="ECO:0000313" key="2">
    <source>
        <dbReference type="EMBL" id="RAY12720.1"/>
    </source>
</evidence>
<comment type="caution">
    <text evidence="2">The sequence shown here is derived from an EMBL/GenBank/DDBJ whole genome shotgun (WGS) entry which is preliminary data.</text>
</comment>
<dbReference type="CDD" id="cd00531">
    <property type="entry name" value="NTF2_like"/>
    <property type="match status" value="1"/>
</dbReference>
<evidence type="ECO:0000259" key="1">
    <source>
        <dbReference type="Pfam" id="PF13577"/>
    </source>
</evidence>
<dbReference type="Proteomes" id="UP000251891">
    <property type="component" value="Unassembled WGS sequence"/>
</dbReference>
<dbReference type="AlphaFoldDB" id="A0A365H0V8"/>
<dbReference type="InterPro" id="IPR037401">
    <property type="entry name" value="SnoaL-like"/>
</dbReference>
<sequence>MNRTPHLPKPTSWITSIVTGGAGEPVGIGSTAPAVRAAPPLAALDGSAAASSAAATIAQREKAVSVQTENPPFATLYAELQQFYARHMHLLDTGAAEEWAETFTEDGTFLSPSLTEPVRGRTAIAAGVRESAARLAEAGETHRHVLTTVDVTPRPDGSLFARSYTQVIATPHGGQARLHLMCVCEDVLVLAGDGFRVRERRVTRDDMP</sequence>
<organism evidence="2 3">
    <name type="scientific">Actinomadura craniellae</name>
    <dbReference type="NCBI Taxonomy" id="2231787"/>
    <lineage>
        <taxon>Bacteria</taxon>
        <taxon>Bacillati</taxon>
        <taxon>Actinomycetota</taxon>
        <taxon>Actinomycetes</taxon>
        <taxon>Streptosporangiales</taxon>
        <taxon>Thermomonosporaceae</taxon>
        <taxon>Actinomadura</taxon>
    </lineage>
</organism>
<name>A0A365H0V8_9ACTN</name>
<reference evidence="2 3" key="1">
    <citation type="submission" date="2018-06" db="EMBL/GenBank/DDBJ databases">
        <title>Actinomadura craniellae sp. nov. isolated from marine sponge Craniella sp.</title>
        <authorList>
            <person name="Li L."/>
            <person name="Xu Q.H."/>
            <person name="Lin H.W."/>
            <person name="Lu Y.H."/>
        </authorList>
    </citation>
    <scope>NUCLEOTIDE SEQUENCE [LARGE SCALE GENOMIC DNA]</scope>
    <source>
        <strain evidence="2 3">LHW63021</strain>
    </source>
</reference>
<dbReference type="Pfam" id="PF13577">
    <property type="entry name" value="SnoaL_4"/>
    <property type="match status" value="1"/>
</dbReference>